<keyword evidence="2" id="KW-1185">Reference proteome</keyword>
<dbReference type="EMBL" id="OMOR01000001">
    <property type="protein sequence ID" value="SPH19731.1"/>
    <property type="molecule type" value="Genomic_DNA"/>
</dbReference>
<sequence length="170" mass="18714">MPIWAYRMTDIRAGIQRMRGVCVAYGMCIPAACTATMFGATAQAGAWGEFEARCLMPFEKQASADVDGLVLGLQDGTVAAFDGFDEPFISMSTGEIAGTRFCAVIGRENSPDEAGAWVEASLKSGRYVPMTMDNDDWFASNEWIEPRIAVRIHRSNEITQYYVLETDLES</sequence>
<protein>
    <submittedName>
        <fullName evidence="1">Uncharacterized protein</fullName>
    </submittedName>
</protein>
<dbReference type="Proteomes" id="UP000244880">
    <property type="component" value="Unassembled WGS sequence"/>
</dbReference>
<organism evidence="1 2">
    <name type="scientific">Ascidiaceihabitans donghaensis</name>
    <dbReference type="NCBI Taxonomy" id="1510460"/>
    <lineage>
        <taxon>Bacteria</taxon>
        <taxon>Pseudomonadati</taxon>
        <taxon>Pseudomonadota</taxon>
        <taxon>Alphaproteobacteria</taxon>
        <taxon>Rhodobacterales</taxon>
        <taxon>Paracoccaceae</taxon>
        <taxon>Ascidiaceihabitans</taxon>
    </lineage>
</organism>
<evidence type="ECO:0000313" key="2">
    <source>
        <dbReference type="Proteomes" id="UP000244880"/>
    </source>
</evidence>
<dbReference type="AlphaFoldDB" id="A0A2R8B9K5"/>
<evidence type="ECO:0000313" key="1">
    <source>
        <dbReference type="EMBL" id="SPH19731.1"/>
    </source>
</evidence>
<name>A0A2R8B9K5_9RHOB</name>
<proteinExistence type="predicted"/>
<accession>A0A2R8B9K5</accession>
<reference evidence="1 2" key="1">
    <citation type="submission" date="2018-03" db="EMBL/GenBank/DDBJ databases">
        <authorList>
            <person name="Keele B.F."/>
        </authorList>
    </citation>
    <scope>NUCLEOTIDE SEQUENCE [LARGE SCALE GENOMIC DNA]</scope>
    <source>
        <strain evidence="1 2">CECT 8599</strain>
    </source>
</reference>
<gene>
    <name evidence="1" type="ORF">ASD8599_00466</name>
</gene>